<dbReference type="PATRIC" id="fig|1333857.3.peg.3034"/>
<accession>T5KEF6</accession>
<gene>
    <name evidence="1" type="ORF">L687_05300</name>
</gene>
<evidence type="ECO:0000313" key="1">
    <source>
        <dbReference type="EMBL" id="EQM74877.1"/>
    </source>
</evidence>
<reference evidence="1 2" key="1">
    <citation type="journal article" date="2013" name="Genome Announc.">
        <title>Whole-genome sequences of five oyster-associated bacteria show potential for crude oil hydrocarbon degradation.</title>
        <authorList>
            <person name="Chauhan A."/>
            <person name="Green S."/>
            <person name="Pathak A."/>
            <person name="Thomas J."/>
            <person name="Venkatramanan R."/>
        </authorList>
    </citation>
    <scope>NUCLEOTIDE SEQUENCE [LARGE SCALE GENOMIC DNA]</scope>
    <source>
        <strain evidence="1 2">MF109</strain>
    </source>
</reference>
<protein>
    <submittedName>
        <fullName evidence="1">Uncharacterized protein</fullName>
    </submittedName>
</protein>
<dbReference type="EMBL" id="ATAO01000206">
    <property type="protein sequence ID" value="EQM74877.1"/>
    <property type="molecule type" value="Genomic_DNA"/>
</dbReference>
<sequence length="84" mass="9145">MAGSWMHSVTDDGRLLSDVDLAAMLETGGDVWEYAEEAYGMVWFLAAAVSPAGGRTPKEWVEEARIRYREGIALSPGINGNLND</sequence>
<dbReference type="AlphaFoldDB" id="T5KEF6"/>
<comment type="caution">
    <text evidence="1">The sequence shown here is derived from an EMBL/GenBank/DDBJ whole genome shotgun (WGS) entry which is preliminary data.</text>
</comment>
<organism evidence="1 2">
    <name type="scientific">Microbacterium maritypicum MF109</name>
    <dbReference type="NCBI Taxonomy" id="1333857"/>
    <lineage>
        <taxon>Bacteria</taxon>
        <taxon>Bacillati</taxon>
        <taxon>Actinomycetota</taxon>
        <taxon>Actinomycetes</taxon>
        <taxon>Micrococcales</taxon>
        <taxon>Microbacteriaceae</taxon>
        <taxon>Microbacterium</taxon>
    </lineage>
</organism>
<name>T5KEF6_MICMQ</name>
<dbReference type="RefSeq" id="WP_021200969.1">
    <property type="nucleotide sequence ID" value="NZ_ATAO01000206.1"/>
</dbReference>
<dbReference type="Proteomes" id="UP000016033">
    <property type="component" value="Unassembled WGS sequence"/>
</dbReference>
<proteinExistence type="predicted"/>
<evidence type="ECO:0000313" key="2">
    <source>
        <dbReference type="Proteomes" id="UP000016033"/>
    </source>
</evidence>